<dbReference type="Proteomes" id="UP000502331">
    <property type="component" value="Chromosome"/>
</dbReference>
<reference evidence="2 3" key="1">
    <citation type="submission" date="2018-09" db="EMBL/GenBank/DDBJ databases">
        <title>Glutamicibacter mishrai S5-52T (LMG 29155T = KCTC 39846T).</title>
        <authorList>
            <person name="Das S.K."/>
        </authorList>
    </citation>
    <scope>NUCLEOTIDE SEQUENCE [LARGE SCALE GENOMIC DNA]</scope>
    <source>
        <strain evidence="2 3">S5-52</strain>
    </source>
</reference>
<dbReference type="InterPro" id="IPR016181">
    <property type="entry name" value="Acyl_CoA_acyltransferase"/>
</dbReference>
<sequence length="324" mass="35947">MEIRALNIDDDLELTAAYLVECVANQNSRPDWKPLSKEARMLSWRASDGWRNHLVGAWDDSKLLGFAAGMNHADTPETTWVFSWVEPDEQRSGIGSALVRTVESTSQSSTTRFTTSIFRPETAQIDQVARDFLQPLGYAPATTETVVELDLSVVSLPEPRTIEGYEINTYVNGVPERYREQVGRIKGLVDSEAPNGDLDWNESPVSPEEYADEISLWKAQEFTVLETIAITPEGAVAAWTCLLVPVHPAIPAQVEGTLVVSAHRGHALGFAVKLDNLRCALAETEVKKVRTSSDDENVWMRSINSALGFEPVETEMILQKKTCK</sequence>
<evidence type="ECO:0000259" key="1">
    <source>
        <dbReference type="PROSITE" id="PS51186"/>
    </source>
</evidence>
<dbReference type="InterPro" id="IPR000182">
    <property type="entry name" value="GNAT_dom"/>
</dbReference>
<organism evidence="2 3">
    <name type="scientific">Glutamicibacter mishrai</name>
    <dbReference type="NCBI Taxonomy" id="1775880"/>
    <lineage>
        <taxon>Bacteria</taxon>
        <taxon>Bacillati</taxon>
        <taxon>Actinomycetota</taxon>
        <taxon>Actinomycetes</taxon>
        <taxon>Micrococcales</taxon>
        <taxon>Micrococcaceae</taxon>
        <taxon>Glutamicibacter</taxon>
    </lineage>
</organism>
<dbReference type="Pfam" id="PF00583">
    <property type="entry name" value="Acetyltransf_1"/>
    <property type="match status" value="1"/>
</dbReference>
<proteinExistence type="predicted"/>
<evidence type="ECO:0000313" key="3">
    <source>
        <dbReference type="Proteomes" id="UP000502331"/>
    </source>
</evidence>
<dbReference type="GO" id="GO:0016747">
    <property type="term" value="F:acyltransferase activity, transferring groups other than amino-acyl groups"/>
    <property type="evidence" value="ECO:0007669"/>
    <property type="project" value="InterPro"/>
</dbReference>
<accession>A0A6H0SI30</accession>
<name>A0A6H0SI30_9MICC</name>
<dbReference type="SUPFAM" id="SSF55729">
    <property type="entry name" value="Acyl-CoA N-acyltransferases (Nat)"/>
    <property type="match status" value="2"/>
</dbReference>
<dbReference type="Gene3D" id="3.40.630.30">
    <property type="match status" value="1"/>
</dbReference>
<feature type="domain" description="N-acetyltransferase" evidence="1">
    <location>
        <begin position="1"/>
        <end position="163"/>
    </location>
</feature>
<dbReference type="CDD" id="cd04301">
    <property type="entry name" value="NAT_SF"/>
    <property type="match status" value="1"/>
</dbReference>
<evidence type="ECO:0000313" key="2">
    <source>
        <dbReference type="EMBL" id="QIV87322.1"/>
    </source>
</evidence>
<keyword evidence="2" id="KW-0808">Transferase</keyword>
<protein>
    <submittedName>
        <fullName evidence="2">N-acetyltransferase</fullName>
    </submittedName>
</protein>
<keyword evidence="3" id="KW-1185">Reference proteome</keyword>
<dbReference type="PROSITE" id="PS51186">
    <property type="entry name" value="GNAT"/>
    <property type="match status" value="1"/>
</dbReference>
<dbReference type="RefSeq" id="WP_172512014.1">
    <property type="nucleotide sequence ID" value="NZ_CP032549.1"/>
</dbReference>
<dbReference type="EMBL" id="CP032549">
    <property type="protein sequence ID" value="QIV87322.1"/>
    <property type="molecule type" value="Genomic_DNA"/>
</dbReference>
<dbReference type="AlphaFoldDB" id="A0A6H0SI30"/>
<gene>
    <name evidence="2" type="ORF">D3791_09440</name>
</gene>